<feature type="coiled-coil region" evidence="3">
    <location>
        <begin position="639"/>
        <end position="666"/>
    </location>
</feature>
<dbReference type="PANTHER" id="PTHR10404:SF46">
    <property type="entry name" value="VACUOLAR PROTEIN SORTING-ASSOCIATED PROTEIN 70"/>
    <property type="match status" value="1"/>
</dbReference>
<dbReference type="Pfam" id="PF04389">
    <property type="entry name" value="Peptidase_M28"/>
    <property type="match status" value="1"/>
</dbReference>
<dbReference type="Gene3D" id="3.40.630.10">
    <property type="entry name" value="Zn peptidases"/>
    <property type="match status" value="1"/>
</dbReference>
<dbReference type="Gene3D" id="3.50.30.30">
    <property type="match status" value="1"/>
</dbReference>
<reference evidence="9" key="1">
    <citation type="journal article" date="2006" name="Science">
        <title>Ancient noncoding elements conserved in the human genome.</title>
        <authorList>
            <person name="Venkatesh B."/>
            <person name="Kirkness E.F."/>
            <person name="Loh Y.H."/>
            <person name="Halpern A.L."/>
            <person name="Lee A.P."/>
            <person name="Johnson J."/>
            <person name="Dandona N."/>
            <person name="Viswanathan L.D."/>
            <person name="Tay A."/>
            <person name="Venter J.C."/>
            <person name="Strausberg R.L."/>
            <person name="Brenner S."/>
        </authorList>
    </citation>
    <scope>NUCLEOTIDE SEQUENCE [LARGE SCALE GENOMIC DNA]</scope>
</reference>
<evidence type="ECO:0000256" key="5">
    <source>
        <dbReference type="SAM" id="Phobius"/>
    </source>
</evidence>
<dbReference type="InterPro" id="IPR039373">
    <property type="entry name" value="Peptidase_M28B"/>
</dbReference>
<dbReference type="Ensembl" id="ENSCMIT00000020459.1">
    <property type="protein sequence ID" value="ENSCMIP00000020087.1"/>
    <property type="gene ID" value="ENSCMIG00000009292.1"/>
</dbReference>
<organism evidence="8 9">
    <name type="scientific">Callorhinchus milii</name>
    <name type="common">Ghost shark</name>
    <dbReference type="NCBI Taxonomy" id="7868"/>
    <lineage>
        <taxon>Eukaryota</taxon>
        <taxon>Metazoa</taxon>
        <taxon>Chordata</taxon>
        <taxon>Craniata</taxon>
        <taxon>Vertebrata</taxon>
        <taxon>Chondrichthyes</taxon>
        <taxon>Holocephali</taxon>
        <taxon>Chimaeriformes</taxon>
        <taxon>Callorhinchidae</taxon>
        <taxon>Callorhinchus</taxon>
    </lineage>
</organism>
<feature type="domain" description="PA" evidence="6">
    <location>
        <begin position="245"/>
        <end position="304"/>
    </location>
</feature>
<proteinExistence type="inferred from homology"/>
<feature type="domain" description="Peptidase M28" evidence="7">
    <location>
        <begin position="409"/>
        <end position="608"/>
    </location>
</feature>
<dbReference type="GeneTree" id="ENSGT01030000234598"/>
<keyword evidence="5" id="KW-0472">Membrane</keyword>
<feature type="region of interest" description="Disordered" evidence="4">
    <location>
        <begin position="101"/>
        <end position="135"/>
    </location>
</feature>
<dbReference type="InterPro" id="IPR007484">
    <property type="entry name" value="Peptidase_M28"/>
</dbReference>
<feature type="transmembrane region" description="Helical" evidence="5">
    <location>
        <begin position="70"/>
        <end position="92"/>
    </location>
</feature>
<reference evidence="8" key="4">
    <citation type="submission" date="2025-08" db="UniProtKB">
        <authorList>
            <consortium name="Ensembl"/>
        </authorList>
    </citation>
    <scope>IDENTIFICATION</scope>
</reference>
<dbReference type="InParanoid" id="A0A4W3HYV9"/>
<dbReference type="SUPFAM" id="SSF52025">
    <property type="entry name" value="PA domain"/>
    <property type="match status" value="1"/>
</dbReference>
<dbReference type="GO" id="GO:0004180">
    <property type="term" value="F:carboxypeptidase activity"/>
    <property type="evidence" value="ECO:0007669"/>
    <property type="project" value="TreeGrafter"/>
</dbReference>
<dbReference type="STRING" id="7868.ENSCMIP00000020087"/>
<dbReference type="InterPro" id="IPR036757">
    <property type="entry name" value="TFR-like_dimer_dom_sf"/>
</dbReference>
<reference evidence="9" key="2">
    <citation type="journal article" date="2007" name="PLoS Biol.">
        <title>Survey sequencing and comparative analysis of the elephant shark (Callorhinchus milii) genome.</title>
        <authorList>
            <person name="Venkatesh B."/>
            <person name="Kirkness E.F."/>
            <person name="Loh Y.H."/>
            <person name="Halpern A.L."/>
            <person name="Lee A.P."/>
            <person name="Johnson J."/>
            <person name="Dandona N."/>
            <person name="Viswanathan L.D."/>
            <person name="Tay A."/>
            <person name="Venter J.C."/>
            <person name="Strausberg R.L."/>
            <person name="Brenner S."/>
        </authorList>
    </citation>
    <scope>NUCLEOTIDE SEQUENCE [LARGE SCALE GENOMIC DNA]</scope>
</reference>
<dbReference type="OrthoDB" id="5841748at2759"/>
<protein>
    <submittedName>
        <fullName evidence="8">Uncharacterized protein</fullName>
    </submittedName>
</protein>
<dbReference type="FunFam" id="1.20.930.40:FF:000002">
    <property type="entry name" value="Transferrin receptor protein 1"/>
    <property type="match status" value="1"/>
</dbReference>
<dbReference type="OMA" id="MTRNDLA"/>
<dbReference type="RefSeq" id="XP_007898663.1">
    <property type="nucleotide sequence ID" value="XM_007900472.2"/>
</dbReference>
<dbReference type="KEGG" id="cmk:103183061"/>
<dbReference type="RefSeq" id="XP_007898591.1">
    <property type="nucleotide sequence ID" value="XM_007900400.2"/>
</dbReference>
<dbReference type="InterPro" id="IPR003137">
    <property type="entry name" value="PA_domain"/>
</dbReference>
<dbReference type="Gene3D" id="1.20.930.40">
    <property type="entry name" value="Transferrin receptor-like, dimerisation domain"/>
    <property type="match status" value="1"/>
</dbReference>
<evidence type="ECO:0000259" key="6">
    <source>
        <dbReference type="Pfam" id="PF02225"/>
    </source>
</evidence>
<evidence type="ECO:0000256" key="4">
    <source>
        <dbReference type="SAM" id="MobiDB-lite"/>
    </source>
</evidence>
<dbReference type="FunCoup" id="A0A4W3HYV9">
    <property type="interactions" value="386"/>
</dbReference>
<feature type="compositionally biased region" description="Polar residues" evidence="4">
    <location>
        <begin position="112"/>
        <end position="124"/>
    </location>
</feature>
<evidence type="ECO:0000256" key="2">
    <source>
        <dbReference type="ARBA" id="ARBA00005634"/>
    </source>
</evidence>
<dbReference type="Pfam" id="PF02225">
    <property type="entry name" value="PA"/>
    <property type="match status" value="1"/>
</dbReference>
<dbReference type="InterPro" id="IPR046450">
    <property type="entry name" value="PA_dom_sf"/>
</dbReference>
<keyword evidence="5" id="KW-1133">Transmembrane helix</keyword>
<reference evidence="9" key="3">
    <citation type="journal article" date="2014" name="Nature">
        <title>Elephant shark genome provides unique insights into gnathostome evolution.</title>
        <authorList>
            <consortium name="International Elephant Shark Genome Sequencing Consortium"/>
            <person name="Venkatesh B."/>
            <person name="Lee A.P."/>
            <person name="Ravi V."/>
            <person name="Maurya A.K."/>
            <person name="Lian M.M."/>
            <person name="Swann J.B."/>
            <person name="Ohta Y."/>
            <person name="Flajnik M.F."/>
            <person name="Sutoh Y."/>
            <person name="Kasahara M."/>
            <person name="Hoon S."/>
            <person name="Gangu V."/>
            <person name="Roy S.W."/>
            <person name="Irimia M."/>
            <person name="Korzh V."/>
            <person name="Kondrychyn I."/>
            <person name="Lim Z.W."/>
            <person name="Tay B.H."/>
            <person name="Tohari S."/>
            <person name="Kong K.W."/>
            <person name="Ho S."/>
            <person name="Lorente-Galdos B."/>
            <person name="Quilez J."/>
            <person name="Marques-Bonet T."/>
            <person name="Raney B.J."/>
            <person name="Ingham P.W."/>
            <person name="Tay A."/>
            <person name="Hillier L.W."/>
            <person name="Minx P."/>
            <person name="Boehm T."/>
            <person name="Wilson R.K."/>
            <person name="Brenner S."/>
            <person name="Warren W.C."/>
        </authorList>
    </citation>
    <scope>NUCLEOTIDE SEQUENCE [LARGE SCALE GENOMIC DNA]</scope>
</reference>
<evidence type="ECO:0000259" key="7">
    <source>
        <dbReference type="Pfam" id="PF04389"/>
    </source>
</evidence>
<gene>
    <name evidence="8" type="primary">LOC103183061</name>
</gene>
<dbReference type="PANTHER" id="PTHR10404">
    <property type="entry name" value="N-ACETYLATED-ALPHA-LINKED ACIDIC DIPEPTIDASE"/>
    <property type="match status" value="1"/>
</dbReference>
<dbReference type="Proteomes" id="UP000314986">
    <property type="component" value="Unassembled WGS sequence"/>
</dbReference>
<dbReference type="AlphaFoldDB" id="A0A4W3HYV9"/>
<dbReference type="FunFam" id="3.40.630.10:FF:000065">
    <property type="entry name" value="Transferrin receptor 1b"/>
    <property type="match status" value="1"/>
</dbReference>
<dbReference type="SUPFAM" id="SSF47672">
    <property type="entry name" value="Transferrin receptor-like dimerisation domain"/>
    <property type="match status" value="1"/>
</dbReference>
<keyword evidence="3" id="KW-0175">Coiled coil</keyword>
<keyword evidence="5" id="KW-0812">Transmembrane</keyword>
<dbReference type="SUPFAM" id="SSF53187">
    <property type="entry name" value="Zn-dependent exopeptidases"/>
    <property type="match status" value="1"/>
</dbReference>
<dbReference type="GO" id="GO:0005886">
    <property type="term" value="C:plasma membrane"/>
    <property type="evidence" value="ECO:0007669"/>
    <property type="project" value="UniProtKB-SubCell"/>
</dbReference>
<evidence type="ECO:0000313" key="9">
    <source>
        <dbReference type="Proteomes" id="UP000314986"/>
    </source>
</evidence>
<evidence type="ECO:0000313" key="8">
    <source>
        <dbReference type="Ensembl" id="ENSCMIP00000020087.1"/>
    </source>
</evidence>
<name>A0A4W3HYV9_CALMI</name>
<comment type="subcellular location">
    <subcellularLocation>
        <location evidence="1">Cell membrane</location>
        <topology evidence="1">Single-pass type II membrane protein</topology>
    </subcellularLocation>
</comment>
<dbReference type="GeneID" id="103183061"/>
<accession>A0A4W3HYV9</accession>
<dbReference type="CDD" id="cd09848">
    <property type="entry name" value="M28_TfR"/>
    <property type="match status" value="1"/>
</dbReference>
<feature type="compositionally biased region" description="Acidic residues" evidence="4">
    <location>
        <begin position="125"/>
        <end position="135"/>
    </location>
</feature>
<keyword evidence="9" id="KW-1185">Reference proteome</keyword>
<evidence type="ECO:0000256" key="3">
    <source>
        <dbReference type="SAM" id="Coils"/>
    </source>
</evidence>
<reference evidence="8" key="5">
    <citation type="submission" date="2025-09" db="UniProtKB">
        <authorList>
            <consortium name="Ensembl"/>
        </authorList>
    </citation>
    <scope>IDENTIFICATION</scope>
</reference>
<dbReference type="RefSeq" id="XP_042195206.1">
    <property type="nucleotide sequence ID" value="XM_042339272.1"/>
</dbReference>
<comment type="similarity">
    <text evidence="2">Belongs to the peptidase M28 family. M28B subfamily.</text>
</comment>
<sequence>MDSARSIVSNLFGNEPRSYTRFSLARQIDGDGSRVEMKLAGNENDEEVGEVMADGMDTRIEKPQNNVKNLCRLITAILLIFLIGFLVGYLAFRGRMQKGSPINPTIPPLSSEALSKSSTGSSTEAPDDYQDNEEDSNLYFPDIKKMLQENLKSSKLVDEIWKVSNMNNHETGTDGDHQLAHYILTNLTDYLGETNVWSDSHYVNLQVSGTPNKIKIASNVSQQEISQESKNSPVYCAYSETGAFKGKLVYANYGTKADFEDLTKMVVGTISGTIVIVRAGIISFAEKVYNAEKMKAGAVLIYPDFEYFRDIAIFGHVHAGLGDPFTPGFPSFNHTQFPPTKSSGLPGILAHSISTNTAAKLFSSMSGPSTPDAWKGAVFPSKIGPGHEKNEMEVMLEVNNVNTVKQIHNVFGVIKGNEEPDHYILIGAQRDSYGPGAAESGVGTALLLELARVFSKMVQDGFKPRRSIIFASWSGGAFGSVGATEWLEGFMSMLHLKVCAYFSLDKAVLGGDMIKAFGSPLMFSLIENAMMGVKSPMQSSETIYERTTARNHEWEKAVLTPIPMDTSVYAFLVIGGIPSVGLRFAKENSYQYNGTMLDTTDKLITFVDHRLEEVSRAMAEMIGHMVIKLTHDHHLPLDYRRYTDELVNVAMKIDEYNEELNNYKLDAMWFFSAKGDYYRAAQALEDETKQSDLTNVLLTRSHNNRIMRVEYNFLSTFVSQSSCPFRHLLYGNANHTISGIVERLKLLRENRNLTDINLIRTDLAYATWTIQGAANALSGEIWTIKNIF</sequence>
<evidence type="ECO:0000256" key="1">
    <source>
        <dbReference type="ARBA" id="ARBA00004401"/>
    </source>
</evidence>